<gene>
    <name evidence="3" type="ORF">E9677_17320</name>
</gene>
<evidence type="ECO:0000313" key="4">
    <source>
        <dbReference type="Proteomes" id="UP000309667"/>
    </source>
</evidence>
<comment type="caution">
    <text evidence="3">The sequence shown here is derived from an EMBL/GenBank/DDBJ whole genome shotgun (WGS) entry which is preliminary data.</text>
</comment>
<keyword evidence="2" id="KW-0732">Signal</keyword>
<dbReference type="EMBL" id="STGT01000004">
    <property type="protein sequence ID" value="THV12518.1"/>
    <property type="molecule type" value="Genomic_DNA"/>
</dbReference>
<evidence type="ECO:0000256" key="2">
    <source>
        <dbReference type="SAM" id="SignalP"/>
    </source>
</evidence>
<feature type="compositionally biased region" description="Gly residues" evidence="1">
    <location>
        <begin position="139"/>
        <end position="148"/>
    </location>
</feature>
<sequence length="197" mass="19169">MRNTLGMALLSSIVTFSMALPAAAGGLNIGGSNGISIDVNTSDGLGVDASVGGRSGVNANANVGGSRGVADVDASVGGSRGVNASANANGSRGLSADVDASVGGEGGLNASVGAQIGGSRTGIDIDVGLGRNQDVRTGPGSGGSGAGGLTAPQRKALRDMSASDRQRLLKRCGSINSAAYDPSLVELCRLLRLSASR</sequence>
<feature type="region of interest" description="Disordered" evidence="1">
    <location>
        <begin position="135"/>
        <end position="154"/>
    </location>
</feature>
<feature type="signal peptide" evidence="2">
    <location>
        <begin position="1"/>
        <end position="24"/>
    </location>
</feature>
<dbReference type="RefSeq" id="WP_136559312.1">
    <property type="nucleotide sequence ID" value="NZ_STGT01000004.1"/>
</dbReference>
<dbReference type="Proteomes" id="UP000309667">
    <property type="component" value="Unassembled WGS sequence"/>
</dbReference>
<proteinExistence type="predicted"/>
<feature type="chain" id="PRO_5045935371" evidence="2">
    <location>
        <begin position="25"/>
        <end position="197"/>
    </location>
</feature>
<evidence type="ECO:0000256" key="1">
    <source>
        <dbReference type="SAM" id="MobiDB-lite"/>
    </source>
</evidence>
<keyword evidence="4" id="KW-1185">Reference proteome</keyword>
<reference evidence="3 4" key="1">
    <citation type="submission" date="2019-04" db="EMBL/GenBank/DDBJ databases">
        <title>Genome sequence of strain 7209-2.</title>
        <authorList>
            <person name="Gao J."/>
            <person name="Sun J."/>
        </authorList>
    </citation>
    <scope>NUCLEOTIDE SEQUENCE [LARGE SCALE GENOMIC DNA]</scope>
    <source>
        <strain evidence="3 4">7209-2</strain>
    </source>
</reference>
<organism evidence="3 4">
    <name type="scientific">Rhizobium rhizophilum</name>
    <dbReference type="NCBI Taxonomy" id="1850373"/>
    <lineage>
        <taxon>Bacteria</taxon>
        <taxon>Pseudomonadati</taxon>
        <taxon>Pseudomonadota</taxon>
        <taxon>Alphaproteobacteria</taxon>
        <taxon>Hyphomicrobiales</taxon>
        <taxon>Rhizobiaceae</taxon>
        <taxon>Rhizobium/Agrobacterium group</taxon>
        <taxon>Rhizobium</taxon>
    </lineage>
</organism>
<protein>
    <submittedName>
        <fullName evidence="3">Uncharacterized protein</fullName>
    </submittedName>
</protein>
<evidence type="ECO:0000313" key="3">
    <source>
        <dbReference type="EMBL" id="THV12518.1"/>
    </source>
</evidence>
<name>A0ABY2QUF5_9HYPH</name>
<accession>A0ABY2QUF5</accession>